<feature type="transmembrane region" description="Helical" evidence="1">
    <location>
        <begin position="388"/>
        <end position="405"/>
    </location>
</feature>
<dbReference type="PANTHER" id="PTHR35342">
    <property type="entry name" value="TRICARBOXYLIC TRANSPORT PROTEIN"/>
    <property type="match status" value="1"/>
</dbReference>
<gene>
    <name evidence="3" type="ORF">J1TS3_27400</name>
</gene>
<feature type="transmembrane region" description="Helical" evidence="1">
    <location>
        <begin position="166"/>
        <end position="185"/>
    </location>
</feature>
<feature type="transmembrane region" description="Helical" evidence="1">
    <location>
        <begin position="253"/>
        <end position="277"/>
    </location>
</feature>
<dbReference type="EMBL" id="BOQT01000009">
    <property type="protein sequence ID" value="GIN21606.1"/>
    <property type="molecule type" value="Genomic_DNA"/>
</dbReference>
<keyword evidence="1" id="KW-0472">Membrane</keyword>
<reference evidence="3 4" key="1">
    <citation type="submission" date="2021-03" db="EMBL/GenBank/DDBJ databases">
        <title>Antimicrobial resistance genes in bacteria isolated from Japanese honey, and their potential for conferring macrolide and lincosamide resistance in the American foulbrood pathogen Paenibacillus larvae.</title>
        <authorList>
            <person name="Okamoto M."/>
            <person name="Kumagai M."/>
            <person name="Kanamori H."/>
            <person name="Takamatsu D."/>
        </authorList>
    </citation>
    <scope>NUCLEOTIDE SEQUENCE [LARGE SCALE GENOMIC DNA]</scope>
    <source>
        <strain evidence="3 4">J1TS3</strain>
    </source>
</reference>
<feature type="transmembrane region" description="Helical" evidence="1">
    <location>
        <begin position="139"/>
        <end position="159"/>
    </location>
</feature>
<dbReference type="PANTHER" id="PTHR35342:SF5">
    <property type="entry name" value="TRICARBOXYLIC TRANSPORT PROTEIN"/>
    <property type="match status" value="1"/>
</dbReference>
<keyword evidence="1" id="KW-0812">Transmembrane</keyword>
<name>A0ABQ4K9D4_9BACI</name>
<sequence length="502" mass="53399">MENILLSFENILNFHTLLILLIGVTAGIIIGSIPGFTITMGVALTLPFSFGMAPVDGIALMMGVQVGGSSGGLITACLLGIPGTPSAMATTFDGYPMVKNGEPGRALALGLWSSFVGTVISGIILIFMAPLLAEWALEFGPWEMFALMLFGISAIASLSEGSLIKGLIAGTVGIMFALVGSDPLMGTQRFTFGFSELLAGFNFLPVLIGLFAFSQLLGDIKNPPKALNVGDQTNVAYPVFKVIRDMWKSKLNVIRSSLIGTLVGILPAAGGSIANILSYDIAKKFSKKPESFGKGTQDGVIAAESANNSSIGGALVPMLAFGIPGDAVTAMMLGALLIHGIQPGPLLMQNQPVLVYGIFISLFLAAFLMLIVQSFGIKVFLKINQIPQHYLVPVILLLCVLGSFAVNNRIFDVWVLLIFGLIGYWMKSNQFPLPPFILGIILGPMVEENLRQAVSIDSNLTLFLTRPISGILIILAVLSMVYGVYNNFKAGQKAKEQMQKVS</sequence>
<dbReference type="Proteomes" id="UP000680279">
    <property type="component" value="Unassembled WGS sequence"/>
</dbReference>
<comment type="caution">
    <text evidence="3">The sequence shown here is derived from an EMBL/GenBank/DDBJ whole genome shotgun (WGS) entry which is preliminary data.</text>
</comment>
<evidence type="ECO:0000313" key="4">
    <source>
        <dbReference type="Proteomes" id="UP000680279"/>
    </source>
</evidence>
<feature type="transmembrane region" description="Helical" evidence="1">
    <location>
        <begin position="12"/>
        <end position="38"/>
    </location>
</feature>
<feature type="transmembrane region" description="Helical" evidence="1">
    <location>
        <begin position="468"/>
        <end position="488"/>
    </location>
</feature>
<evidence type="ECO:0000313" key="3">
    <source>
        <dbReference type="EMBL" id="GIN21606.1"/>
    </source>
</evidence>
<feature type="transmembrane region" description="Helical" evidence="1">
    <location>
        <begin position="58"/>
        <end position="81"/>
    </location>
</feature>
<dbReference type="RefSeq" id="WP_018707564.1">
    <property type="nucleotide sequence ID" value="NZ_BOQT01000009.1"/>
</dbReference>
<feature type="transmembrane region" description="Helical" evidence="1">
    <location>
        <begin position="353"/>
        <end position="376"/>
    </location>
</feature>
<feature type="transmembrane region" description="Helical" evidence="1">
    <location>
        <begin position="318"/>
        <end position="341"/>
    </location>
</feature>
<accession>A0ABQ4K9D4</accession>
<evidence type="ECO:0000256" key="1">
    <source>
        <dbReference type="SAM" id="Phobius"/>
    </source>
</evidence>
<dbReference type="Pfam" id="PF01970">
    <property type="entry name" value="TctA"/>
    <property type="match status" value="1"/>
</dbReference>
<feature type="transmembrane region" description="Helical" evidence="1">
    <location>
        <begin position="106"/>
        <end position="133"/>
    </location>
</feature>
<proteinExistence type="predicted"/>
<keyword evidence="4" id="KW-1185">Reference proteome</keyword>
<feature type="transmembrane region" description="Helical" evidence="1">
    <location>
        <begin position="197"/>
        <end position="217"/>
    </location>
</feature>
<feature type="transmembrane region" description="Helical" evidence="1">
    <location>
        <begin position="410"/>
        <end position="426"/>
    </location>
</feature>
<keyword evidence="1" id="KW-1133">Transmembrane helix</keyword>
<protein>
    <submittedName>
        <fullName evidence="3">C4-dicarboxylate ABC transporter permease</fullName>
    </submittedName>
</protein>
<organism evidence="3 4">
    <name type="scientific">Siminovitchia fordii</name>
    <dbReference type="NCBI Taxonomy" id="254759"/>
    <lineage>
        <taxon>Bacteria</taxon>
        <taxon>Bacillati</taxon>
        <taxon>Bacillota</taxon>
        <taxon>Bacilli</taxon>
        <taxon>Bacillales</taxon>
        <taxon>Bacillaceae</taxon>
        <taxon>Siminovitchia</taxon>
    </lineage>
</organism>
<dbReference type="InterPro" id="IPR002823">
    <property type="entry name" value="DUF112_TM"/>
</dbReference>
<evidence type="ECO:0000259" key="2">
    <source>
        <dbReference type="Pfam" id="PF01970"/>
    </source>
</evidence>
<feature type="domain" description="DUF112" evidence="2">
    <location>
        <begin position="17"/>
        <end position="438"/>
    </location>
</feature>